<accession>A0A7C5LG53</accession>
<dbReference type="EMBL" id="DRWN01000050">
    <property type="protein sequence ID" value="HHK68683.1"/>
    <property type="molecule type" value="Genomic_DNA"/>
</dbReference>
<reference evidence="2" key="1">
    <citation type="journal article" date="2020" name="mSystems">
        <title>Genome- and Community-Level Interaction Insights into Carbon Utilization and Element Cycling Functions of Hydrothermarchaeota in Hydrothermal Sediment.</title>
        <authorList>
            <person name="Zhou Z."/>
            <person name="Liu Y."/>
            <person name="Xu W."/>
            <person name="Pan J."/>
            <person name="Luo Z.H."/>
            <person name="Li M."/>
        </authorList>
    </citation>
    <scope>NUCLEOTIDE SEQUENCE [LARGE SCALE GENOMIC DNA]</scope>
    <source>
        <strain evidence="2">SpSt-1056</strain>
    </source>
</reference>
<gene>
    <name evidence="2" type="ORF">ENM11_05975</name>
</gene>
<dbReference type="Pfam" id="PF01842">
    <property type="entry name" value="ACT"/>
    <property type="match status" value="1"/>
</dbReference>
<comment type="caution">
    <text evidence="2">The sequence shown here is derived from an EMBL/GenBank/DDBJ whole genome shotgun (WGS) entry which is preliminary data.</text>
</comment>
<evidence type="ECO:0000259" key="1">
    <source>
        <dbReference type="PROSITE" id="PS51671"/>
    </source>
</evidence>
<dbReference type="InterPro" id="IPR002912">
    <property type="entry name" value="ACT_dom"/>
</dbReference>
<dbReference type="InterPro" id="IPR024096">
    <property type="entry name" value="NO_sig/Golgi_transp_ligand-bd"/>
</dbReference>
<dbReference type="PANTHER" id="PTHR35090:SF1">
    <property type="entry name" value="SLR0144 PROTEIN"/>
    <property type="match status" value="1"/>
</dbReference>
<dbReference type="Pfam" id="PF02830">
    <property type="entry name" value="V4R"/>
    <property type="match status" value="1"/>
</dbReference>
<dbReference type="AlphaFoldDB" id="A0A7C5LG53"/>
<dbReference type="Gene3D" id="3.30.1380.20">
    <property type="entry name" value="Trafficking protein particle complex subunit 3"/>
    <property type="match status" value="1"/>
</dbReference>
<dbReference type="PROSITE" id="PS51671">
    <property type="entry name" value="ACT"/>
    <property type="match status" value="1"/>
</dbReference>
<sequence>MVSPIDSPRAVLCGDHELFLFNVRLSDVPGALLQVLSVFASYGVNVVSVYTTTTDYSKERQWVETNVIVDLTGKNVSAEQLAKSLNILTVVKNVSFVGKQLPNMLVDDLHFPLKLIGDRAIIFREPTIREMVWEIRRQLGTAGEALLYHIGLNIGKGSWIKLRNVLGQNLHLLPQYMKYWWLLHSSARVLDLSVDLQKKTAIIKLENNYECSVAGNYGKPFSNMVRGMLAGIFSELFGVEKCVENKCIGAGDPYCEFVVGETS</sequence>
<protein>
    <submittedName>
        <fullName evidence="2">ACT domain-containing protein</fullName>
    </submittedName>
</protein>
<dbReference type="SUPFAM" id="SSF111126">
    <property type="entry name" value="Ligand-binding domain in the NO signalling and Golgi transport"/>
    <property type="match status" value="1"/>
</dbReference>
<dbReference type="SUPFAM" id="SSF55021">
    <property type="entry name" value="ACT-like"/>
    <property type="match status" value="1"/>
</dbReference>
<dbReference type="InterPro" id="IPR004096">
    <property type="entry name" value="V4R"/>
</dbReference>
<proteinExistence type="predicted"/>
<dbReference type="InterPro" id="IPR045865">
    <property type="entry name" value="ACT-like_dom_sf"/>
</dbReference>
<organism evidence="2">
    <name type="scientific">Caldiarchaeum subterraneum</name>
    <dbReference type="NCBI Taxonomy" id="311458"/>
    <lineage>
        <taxon>Archaea</taxon>
        <taxon>Nitrososphaerota</taxon>
        <taxon>Candidatus Caldarchaeales</taxon>
        <taxon>Candidatus Caldarchaeaceae</taxon>
        <taxon>Candidatus Caldarchaeum</taxon>
    </lineage>
</organism>
<feature type="domain" description="ACT" evidence="1">
    <location>
        <begin position="20"/>
        <end position="99"/>
    </location>
</feature>
<name>A0A7C5LG53_CALS0</name>
<dbReference type="SMART" id="SM00989">
    <property type="entry name" value="V4R"/>
    <property type="match status" value="1"/>
</dbReference>
<dbReference type="PANTHER" id="PTHR35090">
    <property type="entry name" value="DNA-DIRECTED RNA POLYMERASE SUBUNIT I"/>
    <property type="match status" value="1"/>
</dbReference>
<dbReference type="Gene3D" id="3.30.70.260">
    <property type="match status" value="1"/>
</dbReference>
<evidence type="ECO:0000313" key="2">
    <source>
        <dbReference type="EMBL" id="HHK68683.1"/>
    </source>
</evidence>